<comment type="caution">
    <text evidence="1">The sequence shown here is derived from an EMBL/GenBank/DDBJ whole genome shotgun (WGS) entry which is preliminary data.</text>
</comment>
<protein>
    <submittedName>
        <fullName evidence="1">Uncharacterized protein</fullName>
    </submittedName>
</protein>
<name>A0ABT6AN91_9BURK</name>
<proteinExistence type="predicted"/>
<evidence type="ECO:0000313" key="2">
    <source>
        <dbReference type="Proteomes" id="UP001216674"/>
    </source>
</evidence>
<dbReference type="Proteomes" id="UP001216674">
    <property type="component" value="Unassembled WGS sequence"/>
</dbReference>
<sequence>MSYPKGSRREGAKDGLVTPANGNLSMLLRKVNASDFAGAADEFLKWSKAG</sequence>
<organism evidence="1 2">
    <name type="scientific">Cupriavidus basilensis</name>
    <dbReference type="NCBI Taxonomy" id="68895"/>
    <lineage>
        <taxon>Bacteria</taxon>
        <taxon>Pseudomonadati</taxon>
        <taxon>Pseudomonadota</taxon>
        <taxon>Betaproteobacteria</taxon>
        <taxon>Burkholderiales</taxon>
        <taxon>Burkholderiaceae</taxon>
        <taxon>Cupriavidus</taxon>
    </lineage>
</organism>
<reference evidence="1 2" key="1">
    <citation type="submission" date="2023-03" db="EMBL/GenBank/DDBJ databases">
        <title>Draft assemblies of triclosan tolerant bacteria isolated from returned activated sludge.</title>
        <authorList>
            <person name="Van Hamelsveld S."/>
        </authorList>
    </citation>
    <scope>NUCLEOTIDE SEQUENCE [LARGE SCALE GENOMIC DNA]</scope>
    <source>
        <strain evidence="1 2">GW210010_S58</strain>
    </source>
</reference>
<accession>A0ABT6AN91</accession>
<dbReference type="RefSeq" id="WP_276265241.1">
    <property type="nucleotide sequence ID" value="NZ_JARJLM010000245.1"/>
</dbReference>
<keyword evidence="2" id="KW-1185">Reference proteome</keyword>
<dbReference type="EMBL" id="JARJLM010000245">
    <property type="protein sequence ID" value="MDF3834085.1"/>
    <property type="molecule type" value="Genomic_DNA"/>
</dbReference>
<gene>
    <name evidence="1" type="ORF">P3W85_14135</name>
</gene>
<evidence type="ECO:0000313" key="1">
    <source>
        <dbReference type="EMBL" id="MDF3834085.1"/>
    </source>
</evidence>